<dbReference type="InterPro" id="IPR006665">
    <property type="entry name" value="OmpA-like"/>
</dbReference>
<keyword evidence="6 7" id="KW-0472">Membrane</keyword>
<protein>
    <submittedName>
        <fullName evidence="10">Chemotaxis protein MotB</fullName>
    </submittedName>
</protein>
<dbReference type="GO" id="GO:0005886">
    <property type="term" value="C:plasma membrane"/>
    <property type="evidence" value="ECO:0007669"/>
    <property type="project" value="UniProtKB-SubCell"/>
</dbReference>
<feature type="domain" description="OmpA-like" evidence="9">
    <location>
        <begin position="153"/>
        <end position="274"/>
    </location>
</feature>
<evidence type="ECO:0000256" key="1">
    <source>
        <dbReference type="ARBA" id="ARBA00004162"/>
    </source>
</evidence>
<evidence type="ECO:0000256" key="8">
    <source>
        <dbReference type="SAM" id="Phobius"/>
    </source>
</evidence>
<keyword evidence="4 8" id="KW-0812">Transmembrane</keyword>
<dbReference type="EMBL" id="FOLB01000005">
    <property type="protein sequence ID" value="SFC33063.1"/>
    <property type="molecule type" value="Genomic_DNA"/>
</dbReference>
<dbReference type="PANTHER" id="PTHR30329:SF21">
    <property type="entry name" value="LIPOPROTEIN YIAD-RELATED"/>
    <property type="match status" value="1"/>
</dbReference>
<dbReference type="RefSeq" id="WP_091122672.1">
    <property type="nucleotide sequence ID" value="NZ_FOLB01000005.1"/>
</dbReference>
<evidence type="ECO:0000256" key="3">
    <source>
        <dbReference type="ARBA" id="ARBA00022475"/>
    </source>
</evidence>
<evidence type="ECO:0000313" key="10">
    <source>
        <dbReference type="EMBL" id="SFC33063.1"/>
    </source>
</evidence>
<dbReference type="CDD" id="cd07185">
    <property type="entry name" value="OmpA_C-like"/>
    <property type="match status" value="1"/>
</dbReference>
<sequence length="289" mass="32193">MARKRREEEEEHEEGAERWLVTYADMLTLLMVLFIVLFAMSNVDTQKYEKLKAGLADGFGRSVSVLDGGQKTILDKGNIEDDASSYAQAVEALPQNPAQVQAIVDKSAQQRIQRQYADANNEADRLKSVWRRMQAALRARGLEEDVQAKIDERGLVVSLVSRHVVFAPNMADLTVRGRNILDTLAPVLASLTEPIEVDGHTNQVKVKPKYYPSDWELSSARAITALRYLEETRHLPARRLTASAFGHTKPLVDPHTPGSQAVNKRVDIVVLSQVPAETREKLTEIGGTL</sequence>
<evidence type="ECO:0000256" key="5">
    <source>
        <dbReference type="ARBA" id="ARBA00022989"/>
    </source>
</evidence>
<accession>A0A1I1IH33</accession>
<organism evidence="10 11">
    <name type="scientific">Nocardioides terrae</name>
    <dbReference type="NCBI Taxonomy" id="574651"/>
    <lineage>
        <taxon>Bacteria</taxon>
        <taxon>Bacillati</taxon>
        <taxon>Actinomycetota</taxon>
        <taxon>Actinomycetes</taxon>
        <taxon>Propionibacteriales</taxon>
        <taxon>Nocardioidaceae</taxon>
        <taxon>Nocardioides</taxon>
    </lineage>
</organism>
<keyword evidence="11" id="KW-1185">Reference proteome</keyword>
<name>A0A1I1IH33_9ACTN</name>
<comment type="subcellular location">
    <subcellularLocation>
        <location evidence="1">Cell membrane</location>
        <topology evidence="1">Single-pass membrane protein</topology>
    </subcellularLocation>
</comment>
<dbReference type="PANTHER" id="PTHR30329">
    <property type="entry name" value="STATOR ELEMENT OF FLAGELLAR MOTOR COMPLEX"/>
    <property type="match status" value="1"/>
</dbReference>
<keyword evidence="3" id="KW-1003">Cell membrane</keyword>
<evidence type="ECO:0000313" key="11">
    <source>
        <dbReference type="Proteomes" id="UP000198832"/>
    </source>
</evidence>
<dbReference type="OrthoDB" id="9815217at2"/>
<gene>
    <name evidence="10" type="ORF">SAMN04487968_105204</name>
</gene>
<evidence type="ECO:0000256" key="7">
    <source>
        <dbReference type="PROSITE-ProRule" id="PRU00473"/>
    </source>
</evidence>
<dbReference type="InterPro" id="IPR036737">
    <property type="entry name" value="OmpA-like_sf"/>
</dbReference>
<dbReference type="SUPFAM" id="SSF103088">
    <property type="entry name" value="OmpA-like"/>
    <property type="match status" value="1"/>
</dbReference>
<proteinExistence type="inferred from homology"/>
<dbReference type="STRING" id="574651.SAMN04487968_105204"/>
<dbReference type="Pfam" id="PF00691">
    <property type="entry name" value="OmpA"/>
    <property type="match status" value="1"/>
</dbReference>
<evidence type="ECO:0000259" key="9">
    <source>
        <dbReference type="PROSITE" id="PS51123"/>
    </source>
</evidence>
<evidence type="ECO:0000256" key="6">
    <source>
        <dbReference type="ARBA" id="ARBA00023136"/>
    </source>
</evidence>
<dbReference type="Gene3D" id="3.30.1330.60">
    <property type="entry name" value="OmpA-like domain"/>
    <property type="match status" value="1"/>
</dbReference>
<dbReference type="AlphaFoldDB" id="A0A1I1IH33"/>
<dbReference type="Proteomes" id="UP000198832">
    <property type="component" value="Unassembled WGS sequence"/>
</dbReference>
<dbReference type="PROSITE" id="PS51123">
    <property type="entry name" value="OMPA_2"/>
    <property type="match status" value="1"/>
</dbReference>
<comment type="similarity">
    <text evidence="2">Belongs to the MotB family.</text>
</comment>
<evidence type="ECO:0000256" key="4">
    <source>
        <dbReference type="ARBA" id="ARBA00022692"/>
    </source>
</evidence>
<reference evidence="10 11" key="1">
    <citation type="submission" date="2016-10" db="EMBL/GenBank/DDBJ databases">
        <authorList>
            <person name="de Groot N.N."/>
        </authorList>
    </citation>
    <scope>NUCLEOTIDE SEQUENCE [LARGE SCALE GENOMIC DNA]</scope>
    <source>
        <strain evidence="10 11">CGMCC 1.7056</strain>
    </source>
</reference>
<evidence type="ECO:0000256" key="2">
    <source>
        <dbReference type="ARBA" id="ARBA00008914"/>
    </source>
</evidence>
<dbReference type="InterPro" id="IPR050330">
    <property type="entry name" value="Bact_OuterMem_StrucFunc"/>
</dbReference>
<dbReference type="Pfam" id="PF13677">
    <property type="entry name" value="MotB_plug"/>
    <property type="match status" value="1"/>
</dbReference>
<dbReference type="InterPro" id="IPR025713">
    <property type="entry name" value="MotB-like_N_dom"/>
</dbReference>
<feature type="transmembrane region" description="Helical" evidence="8">
    <location>
        <begin position="20"/>
        <end position="40"/>
    </location>
</feature>
<keyword evidence="5 8" id="KW-1133">Transmembrane helix</keyword>